<dbReference type="Gene3D" id="3.40.50.720">
    <property type="entry name" value="NAD(P)-binding Rossmann-like Domain"/>
    <property type="match status" value="1"/>
</dbReference>
<sequence length="339" mass="37799">MGALKKVFIVGPGYIGWNVLELLVAENYTVSGLVRRKEHAEGIENSGGIAVYGDINDHDLIVRNVLENDIVIHTASADHLPSVEAVLDGIKQRTAANLSTIFIHTSGSNVVGDSSYGATETSKVYTDSTPDEIDTLSDSAFHRKIDLAIIRASKELDDKAKLAIMIPTEIYGLNKSHKRQSIRIPTITRFALTHGFAGYVGKGLAVESQIHVMDLARAYIVLLHHMERSSAVEFVQNPYFFCENGKEFSWKEAAEQVGKALKERALIKDETPREFSREDWEELFGEYTGLIMGSNCRCRAARLKELGWEAKEMGIWESFVQEGLPEILKEENTARVGLW</sequence>
<dbReference type="PANTHER" id="PTHR48079">
    <property type="entry name" value="PROTEIN YEEZ"/>
    <property type="match status" value="1"/>
</dbReference>
<dbReference type="EMBL" id="KZ805315">
    <property type="protein sequence ID" value="PVI05256.1"/>
    <property type="molecule type" value="Genomic_DNA"/>
</dbReference>
<gene>
    <name evidence="2" type="ORF">DM02DRAFT_687294</name>
</gene>
<dbReference type="PANTHER" id="PTHR48079:SF6">
    <property type="entry name" value="NAD(P)-BINDING DOMAIN-CONTAINING PROTEIN-RELATED"/>
    <property type="match status" value="1"/>
</dbReference>
<dbReference type="AlphaFoldDB" id="A0A2V1E4I8"/>
<dbReference type="STRING" id="97972.A0A2V1E4I8"/>
<name>A0A2V1E4I8_9PLEO</name>
<organism evidence="2 3">
    <name type="scientific">Periconia macrospinosa</name>
    <dbReference type="NCBI Taxonomy" id="97972"/>
    <lineage>
        <taxon>Eukaryota</taxon>
        <taxon>Fungi</taxon>
        <taxon>Dikarya</taxon>
        <taxon>Ascomycota</taxon>
        <taxon>Pezizomycotina</taxon>
        <taxon>Dothideomycetes</taxon>
        <taxon>Pleosporomycetidae</taxon>
        <taxon>Pleosporales</taxon>
        <taxon>Massarineae</taxon>
        <taxon>Periconiaceae</taxon>
        <taxon>Periconia</taxon>
    </lineage>
</organism>
<feature type="domain" description="NAD-dependent epimerase/dehydratase" evidence="1">
    <location>
        <begin position="11"/>
        <end position="228"/>
    </location>
</feature>
<evidence type="ECO:0000259" key="1">
    <source>
        <dbReference type="Pfam" id="PF01370"/>
    </source>
</evidence>
<reference evidence="2 3" key="1">
    <citation type="journal article" date="2018" name="Sci. Rep.">
        <title>Comparative genomics provides insights into the lifestyle and reveals functional heterogeneity of dark septate endophytic fungi.</title>
        <authorList>
            <person name="Knapp D.G."/>
            <person name="Nemeth J.B."/>
            <person name="Barry K."/>
            <person name="Hainaut M."/>
            <person name="Henrissat B."/>
            <person name="Johnson J."/>
            <person name="Kuo A."/>
            <person name="Lim J.H.P."/>
            <person name="Lipzen A."/>
            <person name="Nolan M."/>
            <person name="Ohm R.A."/>
            <person name="Tamas L."/>
            <person name="Grigoriev I.V."/>
            <person name="Spatafora J.W."/>
            <person name="Nagy L.G."/>
            <person name="Kovacs G.M."/>
        </authorList>
    </citation>
    <scope>NUCLEOTIDE SEQUENCE [LARGE SCALE GENOMIC DNA]</scope>
    <source>
        <strain evidence="2 3">DSE2036</strain>
    </source>
</reference>
<dbReference type="SUPFAM" id="SSF51735">
    <property type="entry name" value="NAD(P)-binding Rossmann-fold domains"/>
    <property type="match status" value="1"/>
</dbReference>
<dbReference type="InterPro" id="IPR001509">
    <property type="entry name" value="Epimerase_deHydtase"/>
</dbReference>
<evidence type="ECO:0000313" key="3">
    <source>
        <dbReference type="Proteomes" id="UP000244855"/>
    </source>
</evidence>
<keyword evidence="3" id="KW-1185">Reference proteome</keyword>
<proteinExistence type="predicted"/>
<accession>A0A2V1E4I8</accession>
<dbReference type="Pfam" id="PF01370">
    <property type="entry name" value="Epimerase"/>
    <property type="match status" value="1"/>
</dbReference>
<dbReference type="Proteomes" id="UP000244855">
    <property type="component" value="Unassembled WGS sequence"/>
</dbReference>
<dbReference type="GO" id="GO:0005737">
    <property type="term" value="C:cytoplasm"/>
    <property type="evidence" value="ECO:0007669"/>
    <property type="project" value="TreeGrafter"/>
</dbReference>
<dbReference type="InterPro" id="IPR051783">
    <property type="entry name" value="NAD(P)-dependent_oxidoreduct"/>
</dbReference>
<dbReference type="InterPro" id="IPR036291">
    <property type="entry name" value="NAD(P)-bd_dom_sf"/>
</dbReference>
<evidence type="ECO:0000313" key="2">
    <source>
        <dbReference type="EMBL" id="PVI05256.1"/>
    </source>
</evidence>
<dbReference type="OrthoDB" id="2130169at2759"/>
<protein>
    <submittedName>
        <fullName evidence="2">NAD(P)-binding protein</fullName>
    </submittedName>
</protein>
<dbReference type="GO" id="GO:0004029">
    <property type="term" value="F:aldehyde dehydrogenase (NAD+) activity"/>
    <property type="evidence" value="ECO:0007669"/>
    <property type="project" value="TreeGrafter"/>
</dbReference>